<proteinExistence type="predicted"/>
<dbReference type="AlphaFoldDB" id="A0A3L6T1L6"/>
<comment type="caution">
    <text evidence="1">The sequence shown here is derived from an EMBL/GenBank/DDBJ whole genome shotgun (WGS) entry which is preliminary data.</text>
</comment>
<gene>
    <name evidence="1" type="ORF">C2845_PM05G26300</name>
</gene>
<evidence type="ECO:0000313" key="2">
    <source>
        <dbReference type="Proteomes" id="UP000275267"/>
    </source>
</evidence>
<name>A0A3L6T1L6_PANMI</name>
<reference evidence="2" key="1">
    <citation type="journal article" date="2019" name="Nat. Commun.">
        <title>The genome of broomcorn millet.</title>
        <authorList>
            <person name="Zou C."/>
            <person name="Miki D."/>
            <person name="Li D."/>
            <person name="Tang Q."/>
            <person name="Xiao L."/>
            <person name="Rajput S."/>
            <person name="Deng P."/>
            <person name="Jia W."/>
            <person name="Huang R."/>
            <person name="Zhang M."/>
            <person name="Sun Y."/>
            <person name="Hu J."/>
            <person name="Fu X."/>
            <person name="Schnable P.S."/>
            <person name="Li F."/>
            <person name="Zhang H."/>
            <person name="Feng B."/>
            <person name="Zhu X."/>
            <person name="Liu R."/>
            <person name="Schnable J.C."/>
            <person name="Zhu J.-K."/>
            <person name="Zhang H."/>
        </authorList>
    </citation>
    <scope>NUCLEOTIDE SEQUENCE [LARGE SCALE GENOMIC DNA]</scope>
</reference>
<accession>A0A3L6T1L6</accession>
<protein>
    <submittedName>
        <fullName evidence="1">Uncharacterized protein</fullName>
    </submittedName>
</protein>
<organism evidence="1 2">
    <name type="scientific">Panicum miliaceum</name>
    <name type="common">Proso millet</name>
    <name type="synonym">Broomcorn millet</name>
    <dbReference type="NCBI Taxonomy" id="4540"/>
    <lineage>
        <taxon>Eukaryota</taxon>
        <taxon>Viridiplantae</taxon>
        <taxon>Streptophyta</taxon>
        <taxon>Embryophyta</taxon>
        <taxon>Tracheophyta</taxon>
        <taxon>Spermatophyta</taxon>
        <taxon>Magnoliopsida</taxon>
        <taxon>Liliopsida</taxon>
        <taxon>Poales</taxon>
        <taxon>Poaceae</taxon>
        <taxon>PACMAD clade</taxon>
        <taxon>Panicoideae</taxon>
        <taxon>Panicodae</taxon>
        <taxon>Paniceae</taxon>
        <taxon>Panicinae</taxon>
        <taxon>Panicum</taxon>
        <taxon>Panicum sect. Panicum</taxon>
    </lineage>
</organism>
<evidence type="ECO:0000313" key="1">
    <source>
        <dbReference type="EMBL" id="RLN29284.1"/>
    </source>
</evidence>
<sequence length="141" mass="15151">MLGLLGVTNQDLSLYAVLGTPLQPQLLGSQGMYGSLQGLIQSFNSAATCENYSGLVGTSSDTTIKNLTIATTTVENISNEYEKEGKNQMKHQAKNCDIDISGYCRSESSVYDVDSEDEDLDIVSSNPQDVQVIEDSFIPGA</sequence>
<dbReference type="EMBL" id="PQIB02000003">
    <property type="protein sequence ID" value="RLN29284.1"/>
    <property type="molecule type" value="Genomic_DNA"/>
</dbReference>
<dbReference type="Proteomes" id="UP000275267">
    <property type="component" value="Unassembled WGS sequence"/>
</dbReference>
<keyword evidence="2" id="KW-1185">Reference proteome</keyword>